<dbReference type="InterPro" id="IPR036388">
    <property type="entry name" value="WH-like_DNA-bd_sf"/>
</dbReference>
<keyword evidence="6" id="KW-1185">Reference proteome</keyword>
<evidence type="ECO:0000256" key="3">
    <source>
        <dbReference type="ARBA" id="ARBA00023163"/>
    </source>
</evidence>
<protein>
    <recommendedName>
        <fullName evidence="4">HTH lysR-type domain-containing protein</fullName>
    </recommendedName>
</protein>
<gene>
    <name evidence="5" type="ORF">GCM10022224_074570</name>
</gene>
<name>A0ABP7D0E4_9ACTN</name>
<accession>A0ABP7D0E4</accession>
<dbReference type="Gene3D" id="1.10.10.10">
    <property type="entry name" value="Winged helix-like DNA-binding domain superfamily/Winged helix DNA-binding domain"/>
    <property type="match status" value="1"/>
</dbReference>
<comment type="similarity">
    <text evidence="1">Belongs to the LysR transcriptional regulatory family.</text>
</comment>
<dbReference type="PANTHER" id="PTHR30126">
    <property type="entry name" value="HTH-TYPE TRANSCRIPTIONAL REGULATOR"/>
    <property type="match status" value="1"/>
</dbReference>
<keyword evidence="2" id="KW-0805">Transcription regulation</keyword>
<dbReference type="PANTHER" id="PTHR30126:SF39">
    <property type="entry name" value="HTH-TYPE TRANSCRIPTIONAL REGULATOR CYSL"/>
    <property type="match status" value="1"/>
</dbReference>
<keyword evidence="3" id="KW-0804">Transcription</keyword>
<reference evidence="6" key="1">
    <citation type="journal article" date="2019" name="Int. J. Syst. Evol. Microbiol.">
        <title>The Global Catalogue of Microorganisms (GCM) 10K type strain sequencing project: providing services to taxonomists for standard genome sequencing and annotation.</title>
        <authorList>
            <consortium name="The Broad Institute Genomics Platform"/>
            <consortium name="The Broad Institute Genome Sequencing Center for Infectious Disease"/>
            <person name="Wu L."/>
            <person name="Ma J."/>
        </authorList>
    </citation>
    <scope>NUCLEOTIDE SEQUENCE [LARGE SCALE GENOMIC DNA]</scope>
    <source>
        <strain evidence="6">JCM 16904</strain>
    </source>
</reference>
<sequence>MLAGVELRHVRVFAAVARAGTVVGAANQLGLAPASVSEQVRRLEGGLGVALFERTLQGMRLTAPGQALLERAHGLLDHADEVRRAVTGQRRRISVGALEMPAATRRPASTSST</sequence>
<dbReference type="SUPFAM" id="SSF46785">
    <property type="entry name" value="Winged helix' DNA-binding domain"/>
    <property type="match status" value="1"/>
</dbReference>
<proteinExistence type="inferred from homology"/>
<comment type="caution">
    <text evidence="5">The sequence shown here is derived from an EMBL/GenBank/DDBJ whole genome shotgun (WGS) entry which is preliminary data.</text>
</comment>
<dbReference type="InterPro" id="IPR036390">
    <property type="entry name" value="WH_DNA-bd_sf"/>
</dbReference>
<feature type="domain" description="HTH lysR-type" evidence="4">
    <location>
        <begin position="5"/>
        <end position="62"/>
    </location>
</feature>
<evidence type="ECO:0000256" key="2">
    <source>
        <dbReference type="ARBA" id="ARBA00023015"/>
    </source>
</evidence>
<dbReference type="EMBL" id="BAAAZP010000151">
    <property type="protein sequence ID" value="GAA3697716.1"/>
    <property type="molecule type" value="Genomic_DNA"/>
</dbReference>
<dbReference type="PRINTS" id="PR00039">
    <property type="entry name" value="HTHLYSR"/>
</dbReference>
<evidence type="ECO:0000256" key="1">
    <source>
        <dbReference type="ARBA" id="ARBA00009437"/>
    </source>
</evidence>
<evidence type="ECO:0000313" key="5">
    <source>
        <dbReference type="EMBL" id="GAA3697716.1"/>
    </source>
</evidence>
<dbReference type="InterPro" id="IPR000847">
    <property type="entry name" value="LysR_HTH_N"/>
</dbReference>
<dbReference type="Proteomes" id="UP001500902">
    <property type="component" value="Unassembled WGS sequence"/>
</dbReference>
<evidence type="ECO:0000259" key="4">
    <source>
        <dbReference type="PROSITE" id="PS50931"/>
    </source>
</evidence>
<evidence type="ECO:0000313" key="6">
    <source>
        <dbReference type="Proteomes" id="UP001500902"/>
    </source>
</evidence>
<dbReference type="PROSITE" id="PS50931">
    <property type="entry name" value="HTH_LYSR"/>
    <property type="match status" value="1"/>
</dbReference>
<organism evidence="5 6">
    <name type="scientific">Nonomuraea antimicrobica</name>
    <dbReference type="NCBI Taxonomy" id="561173"/>
    <lineage>
        <taxon>Bacteria</taxon>
        <taxon>Bacillati</taxon>
        <taxon>Actinomycetota</taxon>
        <taxon>Actinomycetes</taxon>
        <taxon>Streptosporangiales</taxon>
        <taxon>Streptosporangiaceae</taxon>
        <taxon>Nonomuraea</taxon>
    </lineage>
</organism>
<dbReference type="Pfam" id="PF00126">
    <property type="entry name" value="HTH_1"/>
    <property type="match status" value="1"/>
</dbReference>